<feature type="transmembrane region" description="Helical" evidence="1">
    <location>
        <begin position="98"/>
        <end position="117"/>
    </location>
</feature>
<dbReference type="Pfam" id="PF19661">
    <property type="entry name" value="DUF6164"/>
    <property type="match status" value="1"/>
</dbReference>
<keyword evidence="1" id="KW-0812">Transmembrane</keyword>
<accession>A0A1E3GWV2</accession>
<dbReference type="Proteomes" id="UP000094379">
    <property type="component" value="Unassembled WGS sequence"/>
</dbReference>
<evidence type="ECO:0000313" key="3">
    <source>
        <dbReference type="Proteomes" id="UP000094379"/>
    </source>
</evidence>
<protein>
    <recommendedName>
        <fullName evidence="4">DUF2007 domain-containing protein</fullName>
    </recommendedName>
</protein>
<organism evidence="2 3">
    <name type="scientific">Methylophaga muralis</name>
    <dbReference type="NCBI Taxonomy" id="291169"/>
    <lineage>
        <taxon>Bacteria</taxon>
        <taxon>Pseudomonadati</taxon>
        <taxon>Pseudomonadota</taxon>
        <taxon>Gammaproteobacteria</taxon>
        <taxon>Thiotrichales</taxon>
        <taxon>Piscirickettsiaceae</taxon>
        <taxon>Methylophaga</taxon>
    </lineage>
</organism>
<dbReference type="PATRIC" id="fig|291169.3.peg.17"/>
<reference evidence="2 3" key="1">
    <citation type="submission" date="2016-07" db="EMBL/GenBank/DDBJ databases">
        <title>Draft Genome Sequence of Methylophaga muralis Bur 1.</title>
        <authorList>
            <person name="Vasilenko O.V."/>
            <person name="Doronina N.V."/>
            <person name="Shmareva M.N."/>
            <person name="Tarlachkov S.V."/>
            <person name="Mustakhimov I."/>
            <person name="Trotsenko Y.A."/>
        </authorList>
    </citation>
    <scope>NUCLEOTIDE SEQUENCE [LARGE SCALE GENOMIC DNA]</scope>
    <source>
        <strain evidence="2 3">Bur 1</strain>
    </source>
</reference>
<evidence type="ECO:0000256" key="1">
    <source>
        <dbReference type="SAM" id="Phobius"/>
    </source>
</evidence>
<dbReference type="AlphaFoldDB" id="A0A1E3GWV2"/>
<dbReference type="RefSeq" id="WP_069294644.1">
    <property type="nucleotide sequence ID" value="NZ_MCRI01000001.1"/>
</dbReference>
<sequence>MATLLYRLNNVPEDEAEDIRQLLDDKGLAFYETQAGFFGLGVAAIWLVNDQQLPLAKAIVDEYQAKRAIDQRQQYETLRASGEIPGFLQSIWQHPVRFIGVLFLIAFVLSLMLIPFWKTLHP</sequence>
<dbReference type="EMBL" id="MCRI01000001">
    <property type="protein sequence ID" value="ODN68046.1"/>
    <property type="molecule type" value="Genomic_DNA"/>
</dbReference>
<keyword evidence="3" id="KW-1185">Reference proteome</keyword>
<keyword evidence="1" id="KW-0472">Membrane</keyword>
<comment type="caution">
    <text evidence="2">The sequence shown here is derived from an EMBL/GenBank/DDBJ whole genome shotgun (WGS) entry which is preliminary data.</text>
</comment>
<dbReference type="STRING" id="291169.A9E74_00018"/>
<evidence type="ECO:0008006" key="4">
    <source>
        <dbReference type="Google" id="ProtNLM"/>
    </source>
</evidence>
<name>A0A1E3GWV2_9GAMM</name>
<gene>
    <name evidence="2" type="ORF">A9E74_00018</name>
</gene>
<evidence type="ECO:0000313" key="2">
    <source>
        <dbReference type="EMBL" id="ODN68046.1"/>
    </source>
</evidence>
<keyword evidence="1" id="KW-1133">Transmembrane helix</keyword>
<proteinExistence type="predicted"/>
<dbReference type="InterPro" id="IPR046162">
    <property type="entry name" value="DUF6164"/>
</dbReference>